<reference evidence="1" key="1">
    <citation type="submission" date="2023-04" db="EMBL/GenBank/DDBJ databases">
        <title>Draft Genome sequencing of Naganishia species isolated from polar environments using Oxford Nanopore Technology.</title>
        <authorList>
            <person name="Leo P."/>
            <person name="Venkateswaran K."/>
        </authorList>
    </citation>
    <scope>NUCLEOTIDE SEQUENCE</scope>
    <source>
        <strain evidence="1">MNA-CCFEE 5262</strain>
    </source>
</reference>
<gene>
    <name evidence="1" type="ORF">QFC20_007353</name>
</gene>
<keyword evidence="2" id="KW-1185">Reference proteome</keyword>
<evidence type="ECO:0000313" key="1">
    <source>
        <dbReference type="EMBL" id="KAJ9092466.1"/>
    </source>
</evidence>
<name>A0ACC2V0C4_9TREE</name>
<protein>
    <submittedName>
        <fullName evidence="1">Uncharacterized protein</fullName>
    </submittedName>
</protein>
<evidence type="ECO:0000313" key="2">
    <source>
        <dbReference type="Proteomes" id="UP001230649"/>
    </source>
</evidence>
<sequence>MARRKQQPKPQQQQQQQTKKQKGKGKEPEKKKKQPRAWSVDSDSASVAGSEEGTPERLGAVRLEVGKSQLNWGDRRPSSGSDSSSNEGDSSGEEEEGKAKRRVVVSGDEEDAEPPSRPEVIDLDSSADDGTPSRRAPAKSSSESGTSLLWRIRRHVPLLSRNRRKEYRLKHLHHRKRNRHRRTPTPSDSDSETSEDPERIIASPPPYRRVPPVVKRRGSGKRYSSPPERKKRRKGKARAVDPDDSDSSEEEDPEALVKELEMDEPVVVESRLRERNKKTAHQIRLEALKHSSDDLIVGPKPSSSAPRRREDPDEEESEGAWTVEDDEAMDGFIDDAEKEQGQEEVSNLLPEQYQMARYQNLEYHFKVISQFLIHLIIRGPTYARERRKQYYRSSYDAISRKLQGQKDSLVTSSVWKPDFKTSLETYPELVVSHLDEIEYGCDACHLTGRLSRFSGELRGKAYDRETFEDLDDQPESDESEKEEAAPPSRGPFKLGKFCRLRAEVFHEFSHWERSLYVSYKDSYGRLERRVRSGDAAVRGLTANSLRDPDEVVQWLDSQGHIMSQFERLSGFEFDLQKLS</sequence>
<dbReference type="Proteomes" id="UP001230649">
    <property type="component" value="Unassembled WGS sequence"/>
</dbReference>
<proteinExistence type="predicted"/>
<organism evidence="1 2">
    <name type="scientific">Naganishia adeliensis</name>
    <dbReference type="NCBI Taxonomy" id="92952"/>
    <lineage>
        <taxon>Eukaryota</taxon>
        <taxon>Fungi</taxon>
        <taxon>Dikarya</taxon>
        <taxon>Basidiomycota</taxon>
        <taxon>Agaricomycotina</taxon>
        <taxon>Tremellomycetes</taxon>
        <taxon>Filobasidiales</taxon>
        <taxon>Filobasidiaceae</taxon>
        <taxon>Naganishia</taxon>
    </lineage>
</organism>
<dbReference type="EMBL" id="JASBWS010000173">
    <property type="protein sequence ID" value="KAJ9092466.1"/>
    <property type="molecule type" value="Genomic_DNA"/>
</dbReference>
<accession>A0ACC2V0C4</accession>
<comment type="caution">
    <text evidence="1">The sequence shown here is derived from an EMBL/GenBank/DDBJ whole genome shotgun (WGS) entry which is preliminary data.</text>
</comment>